<dbReference type="STRING" id="31234.E3NCR0"/>
<sequence>MDVEDIFQHLKESGCIRELVAELREQRESDRRAARRAVRKERQEIKRRIRSQKKKWEMVQEELQIARKQSKRSTLAKVSGIEVQVRVLYSSNNAAANLVCFTWYQSCTYTSLSNFLTAMTFHMAYVQYATTALISLNRFSVLLKYTWIEPAWKHYTWLLMLTIYILPAVNTLRNYETEILYLNDTDSYKYESPMPSSAVFKYLIPFMVITTIISATLNIASLSIVRSMKTQLRQKVETNLIIIMSLTCLVQVLGTALSVAIVWTVGLPICRVFAFILPFVSDGLTLIQPWLLLGFSQAIREKISVMLGLKMKTSILFVPRSNTW</sequence>
<feature type="transmembrane region" description="Helical" evidence="6">
    <location>
        <begin position="202"/>
        <end position="220"/>
    </location>
</feature>
<dbReference type="Pfam" id="PF02118">
    <property type="entry name" value="Srg"/>
    <property type="match status" value="1"/>
</dbReference>
<keyword evidence="3 6" id="KW-0812">Transmembrane</keyword>
<evidence type="ECO:0000256" key="1">
    <source>
        <dbReference type="ARBA" id="ARBA00004141"/>
    </source>
</evidence>
<accession>E3NCR0</accession>
<evidence type="ECO:0000256" key="5">
    <source>
        <dbReference type="ARBA" id="ARBA00023136"/>
    </source>
</evidence>
<evidence type="ECO:0000256" key="4">
    <source>
        <dbReference type="ARBA" id="ARBA00022989"/>
    </source>
</evidence>
<dbReference type="EMBL" id="DS268601">
    <property type="protein sequence ID" value="EFO93299.1"/>
    <property type="molecule type" value="Genomic_DNA"/>
</dbReference>
<dbReference type="InterPro" id="IPR000609">
    <property type="entry name" value="7TM_GPCR_serpentine_rcpt_Srg"/>
</dbReference>
<feature type="coiled-coil region" evidence="7">
    <location>
        <begin position="20"/>
        <end position="55"/>
    </location>
</feature>
<dbReference type="OrthoDB" id="5892599at2759"/>
<feature type="transmembrane region" description="Helical" evidence="6">
    <location>
        <begin position="272"/>
        <end position="293"/>
    </location>
</feature>
<dbReference type="AlphaFoldDB" id="E3NCR0"/>
<evidence type="ECO:0000313" key="9">
    <source>
        <dbReference type="Proteomes" id="UP000008281"/>
    </source>
</evidence>
<dbReference type="PANTHER" id="PTHR31552">
    <property type="entry name" value="SERPENTINE RECEPTOR CLASS GAMMA"/>
    <property type="match status" value="1"/>
</dbReference>
<dbReference type="InParanoid" id="E3NCR0"/>
<dbReference type="Proteomes" id="UP000008281">
    <property type="component" value="Unassembled WGS sequence"/>
</dbReference>
<evidence type="ECO:0000256" key="7">
    <source>
        <dbReference type="SAM" id="Coils"/>
    </source>
</evidence>
<keyword evidence="5 6" id="KW-0472">Membrane</keyword>
<comment type="caution">
    <text evidence="6">Lacks conserved residue(s) required for the propagation of feature annotation.</text>
</comment>
<evidence type="ECO:0000256" key="6">
    <source>
        <dbReference type="RuleBase" id="RU280813"/>
    </source>
</evidence>
<reference evidence="8" key="1">
    <citation type="submission" date="2007-07" db="EMBL/GenBank/DDBJ databases">
        <title>PCAP assembly of the Caenorhabditis remanei genome.</title>
        <authorList>
            <consortium name="The Caenorhabditis remanei Sequencing Consortium"/>
            <person name="Wilson R.K."/>
        </authorList>
    </citation>
    <scope>NUCLEOTIDE SEQUENCE [LARGE SCALE GENOMIC DNA]</scope>
    <source>
        <strain evidence="8">PB4641</strain>
    </source>
</reference>
<feature type="transmembrane region" description="Helical" evidence="6">
    <location>
        <begin position="240"/>
        <end position="266"/>
    </location>
</feature>
<name>E3NCR0_CAERE</name>
<feature type="transmembrane region" description="Helical" evidence="6">
    <location>
        <begin position="115"/>
        <end position="134"/>
    </location>
</feature>
<gene>
    <name evidence="8" type="ORF">CRE_20953</name>
</gene>
<keyword evidence="9" id="KW-1185">Reference proteome</keyword>
<organism evidence="9">
    <name type="scientific">Caenorhabditis remanei</name>
    <name type="common">Caenorhabditis vulgaris</name>
    <dbReference type="NCBI Taxonomy" id="31234"/>
    <lineage>
        <taxon>Eukaryota</taxon>
        <taxon>Metazoa</taxon>
        <taxon>Ecdysozoa</taxon>
        <taxon>Nematoda</taxon>
        <taxon>Chromadorea</taxon>
        <taxon>Rhabditida</taxon>
        <taxon>Rhabditina</taxon>
        <taxon>Rhabditomorpha</taxon>
        <taxon>Rhabditoidea</taxon>
        <taxon>Rhabditidae</taxon>
        <taxon>Peloderinae</taxon>
        <taxon>Caenorhabditis</taxon>
    </lineage>
</organism>
<dbReference type="GO" id="GO:0007606">
    <property type="term" value="P:sensory perception of chemical stimulus"/>
    <property type="evidence" value="ECO:0007669"/>
    <property type="project" value="UniProtKB-UniRule"/>
</dbReference>
<protein>
    <recommendedName>
        <fullName evidence="6">Serpentine receptor class gamma</fullName>
    </recommendedName>
</protein>
<proteinExistence type="inferred from homology"/>
<evidence type="ECO:0000256" key="2">
    <source>
        <dbReference type="ARBA" id="ARBA00005692"/>
    </source>
</evidence>
<keyword evidence="7" id="KW-0175">Coiled coil</keyword>
<evidence type="ECO:0000313" key="8">
    <source>
        <dbReference type="EMBL" id="EFO93299.1"/>
    </source>
</evidence>
<dbReference type="HOGENOM" id="CLU_858536_0_0_1"/>
<dbReference type="PANTHER" id="PTHR31552:SF8">
    <property type="entry name" value="SERPENTINE RECEPTOR CLASS GAMMA"/>
    <property type="match status" value="1"/>
</dbReference>
<keyword evidence="4 6" id="KW-1133">Transmembrane helix</keyword>
<comment type="subcellular location">
    <subcellularLocation>
        <location evidence="1">Membrane</location>
        <topology evidence="1">Multi-pass membrane protein</topology>
    </subcellularLocation>
</comment>
<dbReference type="GO" id="GO:0016020">
    <property type="term" value="C:membrane"/>
    <property type="evidence" value="ECO:0007669"/>
    <property type="project" value="UniProtKB-SubCell"/>
</dbReference>
<comment type="similarity">
    <text evidence="2 6">Belongs to the nematode receptor-like protein srg family.</text>
</comment>
<dbReference type="GO" id="GO:0004888">
    <property type="term" value="F:transmembrane signaling receptor activity"/>
    <property type="evidence" value="ECO:0007669"/>
    <property type="project" value="InterPro"/>
</dbReference>
<evidence type="ECO:0000256" key="3">
    <source>
        <dbReference type="ARBA" id="ARBA00022692"/>
    </source>
</evidence>
<feature type="transmembrane region" description="Helical" evidence="6">
    <location>
        <begin position="155"/>
        <end position="172"/>
    </location>
</feature>